<dbReference type="GO" id="GO:0030971">
    <property type="term" value="F:receptor tyrosine kinase binding"/>
    <property type="evidence" value="ECO:0007669"/>
    <property type="project" value="TreeGrafter"/>
</dbReference>
<dbReference type="GO" id="GO:0007169">
    <property type="term" value="P:cell surface receptor protein tyrosine kinase signaling pathway"/>
    <property type="evidence" value="ECO:0007669"/>
    <property type="project" value="TreeGrafter"/>
</dbReference>
<dbReference type="GO" id="GO:0035556">
    <property type="term" value="P:intracellular signal transduction"/>
    <property type="evidence" value="ECO:0007669"/>
    <property type="project" value="InterPro"/>
</dbReference>
<dbReference type="PRINTS" id="PR00629">
    <property type="entry name" value="SHCPIDOMAIN"/>
</dbReference>
<dbReference type="Pfam" id="PF00640">
    <property type="entry name" value="PID"/>
    <property type="match status" value="1"/>
</dbReference>
<dbReference type="InterPro" id="IPR036860">
    <property type="entry name" value="SH2_dom_sf"/>
</dbReference>
<sequence length="365" mass="42084">MILNSSKMANVDEETRWIHSDTDLLSGHGVTYNVNYLGSVEVLCSMKSLDFDNRTRVARDSIRLVCTAAGLTLRERRKPDTLSNDQSMISTQANLTHSHTPVQLIISTDALVLKRKNDSQILCSHRMEGISFASAGEHDTKDYIAYVAKDNMNKRACHVLSCEPNESLDVITTIGQAFELRYNEYMQIQQQANEQQGSFKSSDHNRQLLHKQDENQNRFFSNNINNQQQETQGKFRFSIYFFIRKTNIITLMNDSRWDIMNNLDVYKENWFHGKISREEAEHLLTHGGDFLVRESVKIPGQFILSGRYQNQFKHLLLVDPEGVIRTKDYEFDSIQHLISYHKSGKIPIVSADSELHLQTPILRVK</sequence>
<dbReference type="AlphaFoldDB" id="A0A813Z3Y2"/>
<dbReference type="SMART" id="SM00462">
    <property type="entry name" value="PTB"/>
    <property type="match status" value="1"/>
</dbReference>
<name>A0A813Z3Y2_9BILA</name>
<keyword evidence="1 2" id="KW-0727">SH2 domain</keyword>
<dbReference type="Gene3D" id="2.30.29.30">
    <property type="entry name" value="Pleckstrin-homology domain (PH domain)/Phosphotyrosine-binding domain (PTB)"/>
    <property type="match status" value="1"/>
</dbReference>
<dbReference type="SUPFAM" id="SSF55550">
    <property type="entry name" value="SH2 domain"/>
    <property type="match status" value="1"/>
</dbReference>
<dbReference type="InterPro" id="IPR051235">
    <property type="entry name" value="CEP152/SHC-Transforming"/>
</dbReference>
<protein>
    <submittedName>
        <fullName evidence="5">Uncharacterized protein</fullName>
    </submittedName>
</protein>
<gene>
    <name evidence="5" type="ORF">ZHD862_LOCUS6959</name>
</gene>
<evidence type="ECO:0000259" key="3">
    <source>
        <dbReference type="PROSITE" id="PS01179"/>
    </source>
</evidence>
<dbReference type="SUPFAM" id="SSF50729">
    <property type="entry name" value="PH domain-like"/>
    <property type="match status" value="1"/>
</dbReference>
<dbReference type="InterPro" id="IPR011993">
    <property type="entry name" value="PH-like_dom_sf"/>
</dbReference>
<dbReference type="InterPro" id="IPR006020">
    <property type="entry name" value="PTB/PI_dom"/>
</dbReference>
<dbReference type="Gene3D" id="3.30.505.10">
    <property type="entry name" value="SH2 domain"/>
    <property type="match status" value="1"/>
</dbReference>
<dbReference type="PROSITE" id="PS50001">
    <property type="entry name" value="SH2"/>
    <property type="match status" value="1"/>
</dbReference>
<evidence type="ECO:0000256" key="2">
    <source>
        <dbReference type="PROSITE-ProRule" id="PRU00191"/>
    </source>
</evidence>
<reference evidence="5" key="1">
    <citation type="submission" date="2021-02" db="EMBL/GenBank/DDBJ databases">
        <authorList>
            <person name="Nowell W R."/>
        </authorList>
    </citation>
    <scope>NUCLEOTIDE SEQUENCE</scope>
</reference>
<evidence type="ECO:0000313" key="5">
    <source>
        <dbReference type="EMBL" id="CAF0892613.1"/>
    </source>
</evidence>
<evidence type="ECO:0000259" key="4">
    <source>
        <dbReference type="PROSITE" id="PS50001"/>
    </source>
</evidence>
<comment type="caution">
    <text evidence="5">The sequence shown here is derived from an EMBL/GenBank/DDBJ whole genome shotgun (WGS) entry which is preliminary data.</text>
</comment>
<feature type="domain" description="SH2" evidence="4">
    <location>
        <begin position="270"/>
        <end position="361"/>
    </location>
</feature>
<dbReference type="InterPro" id="IPR000980">
    <property type="entry name" value="SH2"/>
</dbReference>
<evidence type="ECO:0000256" key="1">
    <source>
        <dbReference type="ARBA" id="ARBA00022999"/>
    </source>
</evidence>
<dbReference type="FunFam" id="2.30.29.30:FF:000377">
    <property type="entry name" value="Shc transforming protein"/>
    <property type="match status" value="1"/>
</dbReference>
<evidence type="ECO:0000313" key="6">
    <source>
        <dbReference type="Proteomes" id="UP000663864"/>
    </source>
</evidence>
<dbReference type="Proteomes" id="UP000663864">
    <property type="component" value="Unassembled WGS sequence"/>
</dbReference>
<dbReference type="Pfam" id="PF00017">
    <property type="entry name" value="SH2"/>
    <property type="match status" value="1"/>
</dbReference>
<dbReference type="GO" id="GO:0005886">
    <property type="term" value="C:plasma membrane"/>
    <property type="evidence" value="ECO:0007669"/>
    <property type="project" value="TreeGrafter"/>
</dbReference>
<organism evidence="5 6">
    <name type="scientific">Rotaria sordida</name>
    <dbReference type="NCBI Taxonomy" id="392033"/>
    <lineage>
        <taxon>Eukaryota</taxon>
        <taxon>Metazoa</taxon>
        <taxon>Spiralia</taxon>
        <taxon>Gnathifera</taxon>
        <taxon>Rotifera</taxon>
        <taxon>Eurotatoria</taxon>
        <taxon>Bdelloidea</taxon>
        <taxon>Philodinida</taxon>
        <taxon>Philodinidae</taxon>
        <taxon>Rotaria</taxon>
    </lineage>
</organism>
<accession>A0A813Z3Y2</accession>
<proteinExistence type="predicted"/>
<dbReference type="SMART" id="SM00252">
    <property type="entry name" value="SH2"/>
    <property type="match status" value="1"/>
</dbReference>
<dbReference type="PANTHER" id="PTHR10337">
    <property type="entry name" value="SHC TRANSFORMING PROTEIN"/>
    <property type="match status" value="1"/>
</dbReference>
<dbReference type="CDD" id="cd01209">
    <property type="entry name" value="PTB_Shc"/>
    <property type="match status" value="1"/>
</dbReference>
<dbReference type="PROSITE" id="PS01179">
    <property type="entry name" value="PID"/>
    <property type="match status" value="1"/>
</dbReference>
<dbReference type="EMBL" id="CAJNOT010000204">
    <property type="protein sequence ID" value="CAF0892613.1"/>
    <property type="molecule type" value="Genomic_DNA"/>
</dbReference>
<dbReference type="InterPro" id="IPR006019">
    <property type="entry name" value="PID_Shc-like"/>
</dbReference>
<feature type="domain" description="PID" evidence="3">
    <location>
        <begin position="29"/>
        <end position="187"/>
    </location>
</feature>
<dbReference type="PANTHER" id="PTHR10337:SF11">
    <property type="entry name" value="DSHC PROTEIN"/>
    <property type="match status" value="1"/>
</dbReference>
<dbReference type="PRINTS" id="PR00401">
    <property type="entry name" value="SH2DOMAIN"/>
</dbReference>